<reference evidence="6" key="1">
    <citation type="submission" date="2016-12" db="EMBL/GenBank/DDBJ databases">
        <authorList>
            <person name="Jung M.Y."/>
            <person name="Lee S.H."/>
        </authorList>
    </citation>
    <scope>NUCLEOTIDE SEQUENCE [LARGE SCALE GENOMIC DNA]</scope>
    <source>
        <strain evidence="6">WiKim39</strain>
    </source>
</reference>
<keyword evidence="6" id="KW-1185">Reference proteome</keyword>
<dbReference type="Gene3D" id="2.40.50.140">
    <property type="entry name" value="Nucleic acid-binding proteins"/>
    <property type="match status" value="1"/>
</dbReference>
<dbReference type="KEGG" id="lalw:BTM29_08175"/>
<dbReference type="RefSeq" id="WP_076615936.1">
    <property type="nucleotide sequence ID" value="NZ_CP019323.1"/>
</dbReference>
<dbReference type="Pfam" id="PF14794">
    <property type="entry name" value="DUF4479"/>
    <property type="match status" value="1"/>
</dbReference>
<dbReference type="NCBIfam" id="NF045760">
    <property type="entry name" value="YtpR"/>
    <property type="match status" value="1"/>
</dbReference>
<dbReference type="STRING" id="1847728.BTM29_08175"/>
<protein>
    <submittedName>
        <fullName evidence="5">tRNA-binding protein</fullName>
    </submittedName>
</protein>
<evidence type="ECO:0000256" key="2">
    <source>
        <dbReference type="ARBA" id="ARBA00022884"/>
    </source>
</evidence>
<dbReference type="InterPro" id="IPR033714">
    <property type="entry name" value="tRNA_bind_bactPheRS"/>
</dbReference>
<accession>A0A1P8Q3V2</accession>
<dbReference type="EMBL" id="CP019323">
    <property type="protein sequence ID" value="APX72525.1"/>
    <property type="molecule type" value="Genomic_DNA"/>
</dbReference>
<keyword evidence="1 3" id="KW-0820">tRNA-binding</keyword>
<dbReference type="PROSITE" id="PS50886">
    <property type="entry name" value="TRBD"/>
    <property type="match status" value="1"/>
</dbReference>
<dbReference type="OrthoDB" id="9805455at2"/>
<dbReference type="SUPFAM" id="SSF50249">
    <property type="entry name" value="Nucleic acid-binding proteins"/>
    <property type="match status" value="1"/>
</dbReference>
<dbReference type="GO" id="GO:0000049">
    <property type="term" value="F:tRNA binding"/>
    <property type="evidence" value="ECO:0007669"/>
    <property type="project" value="UniProtKB-UniRule"/>
</dbReference>
<evidence type="ECO:0000313" key="5">
    <source>
        <dbReference type="EMBL" id="APX72525.1"/>
    </source>
</evidence>
<dbReference type="Proteomes" id="UP000187499">
    <property type="component" value="Chromosome"/>
</dbReference>
<name>A0A1P8Q3V2_9LACO</name>
<dbReference type="InterPro" id="IPR027855">
    <property type="entry name" value="DUF4479"/>
</dbReference>
<dbReference type="InterPro" id="IPR012340">
    <property type="entry name" value="NA-bd_OB-fold"/>
</dbReference>
<organism evidence="5 6">
    <name type="scientific">Companilactobacillus allii</name>
    <dbReference type="NCBI Taxonomy" id="1847728"/>
    <lineage>
        <taxon>Bacteria</taxon>
        <taxon>Bacillati</taxon>
        <taxon>Bacillota</taxon>
        <taxon>Bacilli</taxon>
        <taxon>Lactobacillales</taxon>
        <taxon>Lactobacillaceae</taxon>
        <taxon>Companilactobacillus</taxon>
    </lineage>
</organism>
<evidence type="ECO:0000259" key="4">
    <source>
        <dbReference type="PROSITE" id="PS50886"/>
    </source>
</evidence>
<proteinExistence type="predicted"/>
<dbReference type="InterPro" id="IPR002547">
    <property type="entry name" value="tRNA-bd_dom"/>
</dbReference>
<evidence type="ECO:0000256" key="3">
    <source>
        <dbReference type="PROSITE-ProRule" id="PRU00209"/>
    </source>
</evidence>
<keyword evidence="2 3" id="KW-0694">RNA-binding</keyword>
<sequence>MLLSFYNPDVLGDILIVEVVDDTNVTQAVAKKGNTVRIYNDETNETIGFNFFGLGKDLELNTKGQVFLNDDQVSLLNKKLSADGFSDTLEVDNKPKFVIGHVDEIKEHPDSDHLHITQTSVGLDKPVQIVCGAANIDQGQLVVVALPGAVMPTGSEIWPGQLRGVDSYGMICSAKELGIPNAPKKRGILVLDDGVAGQAFDFEKAEKMFN</sequence>
<gene>
    <name evidence="5" type="ORF">BTM29_08175</name>
</gene>
<dbReference type="CDD" id="cd02796">
    <property type="entry name" value="tRNA_bind_bactPheRS"/>
    <property type="match status" value="1"/>
</dbReference>
<evidence type="ECO:0000313" key="6">
    <source>
        <dbReference type="Proteomes" id="UP000187499"/>
    </source>
</evidence>
<dbReference type="AlphaFoldDB" id="A0A1P8Q3V2"/>
<feature type="domain" description="TRNA-binding" evidence="4">
    <location>
        <begin position="91"/>
        <end position="201"/>
    </location>
</feature>
<dbReference type="Pfam" id="PF01588">
    <property type="entry name" value="tRNA_bind"/>
    <property type="match status" value="1"/>
</dbReference>
<evidence type="ECO:0000256" key="1">
    <source>
        <dbReference type="ARBA" id="ARBA00022555"/>
    </source>
</evidence>
<dbReference type="InterPro" id="IPR037154">
    <property type="entry name" value="YtpR-like_sf"/>
</dbReference>
<dbReference type="Gene3D" id="3.30.1940.10">
    <property type="entry name" value="YtpR-like"/>
    <property type="match status" value="1"/>
</dbReference>